<dbReference type="GO" id="GO:0031297">
    <property type="term" value="P:replication fork processing"/>
    <property type="evidence" value="ECO:0007669"/>
    <property type="project" value="UniProtKB-UniRule"/>
</dbReference>
<keyword evidence="3 6" id="KW-0227">DNA damage</keyword>
<keyword evidence="5 6" id="KW-0131">Cell cycle</keyword>
<organism evidence="8">
    <name type="scientific">Brachypodium distachyon</name>
    <name type="common">Purple false brome</name>
    <name type="synonym">Trachynia distachya</name>
    <dbReference type="NCBI Taxonomy" id="15368"/>
    <lineage>
        <taxon>Eukaryota</taxon>
        <taxon>Viridiplantae</taxon>
        <taxon>Streptophyta</taxon>
        <taxon>Embryophyta</taxon>
        <taxon>Tracheophyta</taxon>
        <taxon>Spermatophyta</taxon>
        <taxon>Magnoliopsida</taxon>
        <taxon>Liliopsida</taxon>
        <taxon>Poales</taxon>
        <taxon>Poaceae</taxon>
        <taxon>BOP clade</taxon>
        <taxon>Pooideae</taxon>
        <taxon>Stipodae</taxon>
        <taxon>Brachypodieae</taxon>
        <taxon>Brachypodium</taxon>
    </lineage>
</organism>
<reference evidence="8" key="2">
    <citation type="submission" date="2017-06" db="EMBL/GenBank/DDBJ databases">
        <title>WGS assembly of Brachypodium distachyon.</title>
        <authorList>
            <consortium name="The International Brachypodium Initiative"/>
            <person name="Lucas S."/>
            <person name="Harmon-Smith M."/>
            <person name="Lail K."/>
            <person name="Tice H."/>
            <person name="Grimwood J."/>
            <person name="Bruce D."/>
            <person name="Barry K."/>
            <person name="Shu S."/>
            <person name="Lindquist E."/>
            <person name="Wang M."/>
            <person name="Pitluck S."/>
            <person name="Vogel J.P."/>
            <person name="Garvin D.F."/>
            <person name="Mockler T.C."/>
            <person name="Schmutz J."/>
            <person name="Rokhsar D."/>
            <person name="Bevan M.W."/>
        </authorList>
    </citation>
    <scope>NUCLEOTIDE SEQUENCE</scope>
    <source>
        <strain evidence="8">Bd21</strain>
    </source>
</reference>
<dbReference type="Proteomes" id="UP000008810">
    <property type="component" value="Chromosome 3"/>
</dbReference>
<evidence type="ECO:0000313" key="9">
    <source>
        <dbReference type="EnsemblPlants" id="PNT69210"/>
    </source>
</evidence>
<dbReference type="STRING" id="15368.A0A2K2D4J9"/>
<dbReference type="EnsemblPlants" id="PNT69210">
    <property type="protein sequence ID" value="PNT69210"/>
    <property type="gene ID" value="BRADI_3g51389v3"/>
</dbReference>
<dbReference type="EMBL" id="CM000882">
    <property type="protein sequence ID" value="PNT69210.1"/>
    <property type="molecule type" value="Genomic_DNA"/>
</dbReference>
<dbReference type="InParanoid" id="A0A2K2D4J9"/>
<name>A0A2K2D4J9_BRADI</name>
<comment type="similarity">
    <text evidence="2 6">Belongs to the CSM3 family.</text>
</comment>
<dbReference type="AlphaFoldDB" id="A0A2K2D4J9"/>
<evidence type="ECO:0000256" key="1">
    <source>
        <dbReference type="ARBA" id="ARBA00004123"/>
    </source>
</evidence>
<evidence type="ECO:0000256" key="4">
    <source>
        <dbReference type="ARBA" id="ARBA00023242"/>
    </source>
</evidence>
<evidence type="ECO:0000313" key="8">
    <source>
        <dbReference type="EMBL" id="PNT69210.1"/>
    </source>
</evidence>
<comment type="function">
    <text evidence="6">Plays an important role in the control of DNA replication and the maintenance of replication fork stability.</text>
</comment>
<dbReference type="GO" id="GO:0006974">
    <property type="term" value="P:DNA damage response"/>
    <property type="evidence" value="ECO:0007669"/>
    <property type="project" value="UniProtKB-KW"/>
</dbReference>
<dbReference type="GO" id="GO:0005634">
    <property type="term" value="C:nucleus"/>
    <property type="evidence" value="ECO:0007669"/>
    <property type="project" value="UniProtKB-SubCell"/>
</dbReference>
<evidence type="ECO:0000256" key="6">
    <source>
        <dbReference type="RuleBase" id="RU366049"/>
    </source>
</evidence>
<evidence type="ECO:0000256" key="5">
    <source>
        <dbReference type="ARBA" id="ARBA00023306"/>
    </source>
</evidence>
<dbReference type="GO" id="GO:0000076">
    <property type="term" value="P:DNA replication checkpoint signaling"/>
    <property type="evidence" value="ECO:0007669"/>
    <property type="project" value="UniProtKB-UniRule"/>
</dbReference>
<keyword evidence="4 6" id="KW-0539">Nucleus</keyword>
<dbReference type="PANTHER" id="PTHR13220">
    <property type="entry name" value="TIMELESS INTERACTING-RELATED"/>
    <property type="match status" value="1"/>
</dbReference>
<feature type="domain" description="Chromosome segregation in meiosis protein 3" evidence="7">
    <location>
        <begin position="14"/>
        <end position="55"/>
    </location>
</feature>
<dbReference type="Gramene" id="PNT69210">
    <property type="protein sequence ID" value="PNT69210"/>
    <property type="gene ID" value="BRADI_3g51389v3"/>
</dbReference>
<evidence type="ECO:0000256" key="2">
    <source>
        <dbReference type="ARBA" id="ARBA00006075"/>
    </source>
</evidence>
<dbReference type="Pfam" id="PF07962">
    <property type="entry name" value="Swi3"/>
    <property type="match status" value="1"/>
</dbReference>
<evidence type="ECO:0000313" key="10">
    <source>
        <dbReference type="Proteomes" id="UP000008810"/>
    </source>
</evidence>
<dbReference type="InterPro" id="IPR012923">
    <property type="entry name" value="Csm3"/>
</dbReference>
<sequence length="60" mass="6933">MVWPPNSDLLSCCQVEDLGNLIKIYTDWQSHLIPYYSFQQFVQKVQKVGASNRVRIGCSK</sequence>
<comment type="subcellular location">
    <subcellularLocation>
        <location evidence="1 6">Nucleus</location>
    </subcellularLocation>
</comment>
<protein>
    <recommendedName>
        <fullName evidence="7">Chromosome segregation in meiosis protein 3 domain-containing protein</fullName>
    </recommendedName>
</protein>
<evidence type="ECO:0000256" key="3">
    <source>
        <dbReference type="ARBA" id="ARBA00022763"/>
    </source>
</evidence>
<evidence type="ECO:0000259" key="7">
    <source>
        <dbReference type="Pfam" id="PF07962"/>
    </source>
</evidence>
<gene>
    <name evidence="8" type="ORF">BRADI_3g51389v3</name>
</gene>
<dbReference type="PANTHER" id="PTHR13220:SF11">
    <property type="entry name" value="TIMELESS-INTERACTING PROTEIN"/>
    <property type="match status" value="1"/>
</dbReference>
<dbReference type="OrthoDB" id="437078at2759"/>
<reference evidence="9" key="3">
    <citation type="submission" date="2018-08" db="UniProtKB">
        <authorList>
            <consortium name="EnsemblPlants"/>
        </authorList>
    </citation>
    <scope>IDENTIFICATION</scope>
    <source>
        <strain evidence="9">cv. Bd21</strain>
    </source>
</reference>
<dbReference type="InterPro" id="IPR040038">
    <property type="entry name" value="TIPIN/Csm3/Swi3"/>
</dbReference>
<reference evidence="8 9" key="1">
    <citation type="journal article" date="2010" name="Nature">
        <title>Genome sequencing and analysis of the model grass Brachypodium distachyon.</title>
        <authorList>
            <consortium name="International Brachypodium Initiative"/>
        </authorList>
    </citation>
    <scope>NUCLEOTIDE SEQUENCE [LARGE SCALE GENOMIC DNA]</scope>
    <source>
        <strain evidence="8 9">Bd21</strain>
    </source>
</reference>
<accession>A0A2K2D4J9</accession>
<keyword evidence="10" id="KW-1185">Reference proteome</keyword>
<proteinExistence type="inferred from homology"/>